<evidence type="ECO:0000313" key="2">
    <source>
        <dbReference type="EMBL" id="MBB4962992.1"/>
    </source>
</evidence>
<accession>A0A7W7SXX8</accession>
<evidence type="ECO:0000313" key="3">
    <source>
        <dbReference type="Proteomes" id="UP000542674"/>
    </source>
</evidence>
<gene>
    <name evidence="2" type="ORF">F4559_000351</name>
</gene>
<sequence length="347" mass="36859">MRGSTTATVAALGVGAAGESTSAPTRVLPVRGELAGLLPWGGLRRGSTVSVRASASLLLTLIAAATAEGSWAVVAGLPRCGALAAVEVGVAVHRLALVPRPGRDRGEVDRTVAALLDGFDIVAVATPVSAASARKLSNRARVRKAVLVPFGLDWPGADVELTPSFGPWNGLSPDGGTPLRTRTLTVHATGRGAAARPRSTTFPLLLRTRVLHPDTLKVPRPHKRASYTFRHHEMCTRTPRVVRSGTANHALGACLPEACGPQGGEHLRVSPRTREDGSRPRPLARTFTRRPLHPERASPPLGHPEIRTRAVRDGAVRGSASRESCVRTPRVVRSEPRIAAFRNLYRV</sequence>
<protein>
    <submittedName>
        <fullName evidence="2">Uncharacterized protein</fullName>
    </submittedName>
</protein>
<feature type="region of interest" description="Disordered" evidence="1">
    <location>
        <begin position="262"/>
        <end position="305"/>
    </location>
</feature>
<dbReference type="AlphaFoldDB" id="A0A7W7SXX8"/>
<organism evidence="2 3">
    <name type="scientific">Saccharothrix violaceirubra</name>
    <dbReference type="NCBI Taxonomy" id="413306"/>
    <lineage>
        <taxon>Bacteria</taxon>
        <taxon>Bacillati</taxon>
        <taxon>Actinomycetota</taxon>
        <taxon>Actinomycetes</taxon>
        <taxon>Pseudonocardiales</taxon>
        <taxon>Pseudonocardiaceae</taxon>
        <taxon>Saccharothrix</taxon>
    </lineage>
</organism>
<proteinExistence type="predicted"/>
<evidence type="ECO:0000256" key="1">
    <source>
        <dbReference type="SAM" id="MobiDB-lite"/>
    </source>
</evidence>
<keyword evidence="3" id="KW-1185">Reference proteome</keyword>
<name>A0A7W7SXX8_9PSEU</name>
<dbReference type="EMBL" id="JACHJS010000001">
    <property type="protein sequence ID" value="MBB4962992.1"/>
    <property type="molecule type" value="Genomic_DNA"/>
</dbReference>
<feature type="compositionally biased region" description="Basic and acidic residues" evidence="1">
    <location>
        <begin position="265"/>
        <end position="279"/>
    </location>
</feature>
<dbReference type="Proteomes" id="UP000542674">
    <property type="component" value="Unassembled WGS sequence"/>
</dbReference>
<comment type="caution">
    <text evidence="2">The sequence shown here is derived from an EMBL/GenBank/DDBJ whole genome shotgun (WGS) entry which is preliminary data.</text>
</comment>
<reference evidence="2 3" key="1">
    <citation type="submission" date="2020-08" db="EMBL/GenBank/DDBJ databases">
        <title>Sequencing the genomes of 1000 actinobacteria strains.</title>
        <authorList>
            <person name="Klenk H.-P."/>
        </authorList>
    </citation>
    <scope>NUCLEOTIDE SEQUENCE [LARGE SCALE GENOMIC DNA]</scope>
    <source>
        <strain evidence="2 3">DSM 45084</strain>
    </source>
</reference>